<dbReference type="EMBL" id="MLKD01000006">
    <property type="protein sequence ID" value="OQE25152.1"/>
    <property type="molecule type" value="Genomic_DNA"/>
</dbReference>
<accession>A0A1V6TFM3</accession>
<sequence length="420" mass="48046">MTDVSLSERNDDDALLFIDEQAFYSPGSSADEEYASHELPALKLDLQKLKDCASEVASARCVNVRKLSRGAFHEIFILDFEPNPNTMVEIAKARNSCIARFTRREEPMQKATSELATMKYVKEHSSIPVAKIFYQDLCPDNQVGAPFVLMERLPGKHLYRLWNTMPLEHKKDVLTQLARVLTTLATFRFNVIGSLQDYGIGPLVHCFLPDQDKSFPSTVEFLSAFFREDTVEDSELKDVYNQLKQELENYFSTKSDVSYLNAPFRLIHGDFDAQNLLFVESSPGSGKAPVLSGVLDFENSYTGPLYYLYDYPIFIQDVDHSPQFYEENAILRPHFVRALRNAFPRDSQDAIEARNVMREKNFFLNDLERIMFLVAISSDRPDFIISGIRYFLKDLNDGTGLAYTGRMDYVPDPELDSDKD</sequence>
<dbReference type="PANTHER" id="PTHR21310:SF56">
    <property type="entry name" value="AMINOGLYCOSIDE PHOSPHOTRANSFERASE DOMAIN-CONTAINING PROTEIN"/>
    <property type="match status" value="1"/>
</dbReference>
<feature type="domain" description="Aminoglycoside phosphotransferase" evidence="1">
    <location>
        <begin position="91"/>
        <end position="307"/>
    </location>
</feature>
<proteinExistence type="predicted"/>
<dbReference type="Pfam" id="PF01636">
    <property type="entry name" value="APH"/>
    <property type="match status" value="1"/>
</dbReference>
<keyword evidence="3" id="KW-1185">Reference proteome</keyword>
<dbReference type="SUPFAM" id="SSF56112">
    <property type="entry name" value="Protein kinase-like (PK-like)"/>
    <property type="match status" value="1"/>
</dbReference>
<evidence type="ECO:0000313" key="2">
    <source>
        <dbReference type="EMBL" id="OQE25152.1"/>
    </source>
</evidence>
<protein>
    <recommendedName>
        <fullName evidence="1">Aminoglycoside phosphotransferase domain-containing protein</fullName>
    </recommendedName>
</protein>
<dbReference type="Gene3D" id="3.90.1200.10">
    <property type="match status" value="1"/>
</dbReference>
<dbReference type="Proteomes" id="UP000191285">
    <property type="component" value="Unassembled WGS sequence"/>
</dbReference>
<dbReference type="InterPro" id="IPR002575">
    <property type="entry name" value="Aminoglycoside_PTrfase"/>
</dbReference>
<organism evidence="2 3">
    <name type="scientific">Penicillium steckii</name>
    <dbReference type="NCBI Taxonomy" id="303698"/>
    <lineage>
        <taxon>Eukaryota</taxon>
        <taxon>Fungi</taxon>
        <taxon>Dikarya</taxon>
        <taxon>Ascomycota</taxon>
        <taxon>Pezizomycotina</taxon>
        <taxon>Eurotiomycetes</taxon>
        <taxon>Eurotiomycetidae</taxon>
        <taxon>Eurotiales</taxon>
        <taxon>Aspergillaceae</taxon>
        <taxon>Penicillium</taxon>
    </lineage>
</organism>
<dbReference type="InterPro" id="IPR051678">
    <property type="entry name" value="AGP_Transferase"/>
</dbReference>
<dbReference type="OrthoDB" id="10003767at2759"/>
<gene>
    <name evidence="2" type="ORF">PENSTE_c006G08279</name>
</gene>
<evidence type="ECO:0000313" key="3">
    <source>
        <dbReference type="Proteomes" id="UP000191285"/>
    </source>
</evidence>
<reference evidence="3" key="1">
    <citation type="journal article" date="2017" name="Nat. Microbiol.">
        <title>Global analysis of biosynthetic gene clusters reveals vast potential of secondary metabolite production in Penicillium species.</title>
        <authorList>
            <person name="Nielsen J.C."/>
            <person name="Grijseels S."/>
            <person name="Prigent S."/>
            <person name="Ji B."/>
            <person name="Dainat J."/>
            <person name="Nielsen K.F."/>
            <person name="Frisvad J.C."/>
            <person name="Workman M."/>
            <person name="Nielsen J."/>
        </authorList>
    </citation>
    <scope>NUCLEOTIDE SEQUENCE [LARGE SCALE GENOMIC DNA]</scope>
    <source>
        <strain evidence="3">IBT 24891</strain>
    </source>
</reference>
<dbReference type="AlphaFoldDB" id="A0A1V6TFM3"/>
<dbReference type="PANTHER" id="PTHR21310">
    <property type="entry name" value="AMINOGLYCOSIDE PHOSPHOTRANSFERASE-RELATED-RELATED"/>
    <property type="match status" value="1"/>
</dbReference>
<dbReference type="InterPro" id="IPR011009">
    <property type="entry name" value="Kinase-like_dom_sf"/>
</dbReference>
<name>A0A1V6TFM3_9EURO</name>
<comment type="caution">
    <text evidence="2">The sequence shown here is derived from an EMBL/GenBank/DDBJ whole genome shotgun (WGS) entry which is preliminary data.</text>
</comment>
<dbReference type="STRING" id="303698.A0A1V6TFM3"/>
<evidence type="ECO:0000259" key="1">
    <source>
        <dbReference type="Pfam" id="PF01636"/>
    </source>
</evidence>